<dbReference type="PANTHER" id="PTHR12694:SF8">
    <property type="entry name" value="TRANSCRIPTION INITIATION FACTOR IIA SUBUNIT 1"/>
    <property type="match status" value="1"/>
</dbReference>
<evidence type="ECO:0000256" key="3">
    <source>
        <dbReference type="ARBA" id="ARBA00023163"/>
    </source>
</evidence>
<sequence>MSNRVVPAVYRTIMNDVIENVRTEFDEVGVEEAVLNELLRSWEAKVAMSRVADFSLDPTMGPIAANFPPAPPGQPQPAVLPLNGASRPSTPAVGSNTKLKGAAAGGEEGDKAVKDEKKDGNGGGATGGDEDEINSDLDDPEDDLDDDDEEAGGEGGDLVIALYEKVQRVKNKWKVTLKDGLVSVNGKDYLFSKCSGEFEW</sequence>
<dbReference type="AlphaFoldDB" id="A0A1Y2D985"/>
<dbReference type="Gene3D" id="2.30.18.10">
    <property type="entry name" value="Transcription factor IIA (TFIIA), beta-barrel domain"/>
    <property type="match status" value="1"/>
</dbReference>
<feature type="compositionally biased region" description="Polar residues" evidence="5">
    <location>
        <begin position="86"/>
        <end position="97"/>
    </location>
</feature>
<name>A0A1Y2D985_9BASI</name>
<comment type="caution">
    <text evidence="6">The sequence shown here is derived from an EMBL/GenBank/DDBJ whole genome shotgun (WGS) entry which is preliminary data.</text>
</comment>
<evidence type="ECO:0000313" key="7">
    <source>
        <dbReference type="Proteomes" id="UP000193467"/>
    </source>
</evidence>
<comment type="similarity">
    <text evidence="2">Belongs to the TFIIA subunit 1 family.</text>
</comment>
<organism evidence="6 7">
    <name type="scientific">Leucosporidium creatinivorum</name>
    <dbReference type="NCBI Taxonomy" id="106004"/>
    <lineage>
        <taxon>Eukaryota</taxon>
        <taxon>Fungi</taxon>
        <taxon>Dikarya</taxon>
        <taxon>Basidiomycota</taxon>
        <taxon>Pucciniomycotina</taxon>
        <taxon>Microbotryomycetes</taxon>
        <taxon>Leucosporidiales</taxon>
        <taxon>Leucosporidium</taxon>
    </lineage>
</organism>
<dbReference type="FunCoup" id="A0A1Y2D985">
    <property type="interactions" value="384"/>
</dbReference>
<keyword evidence="4" id="KW-0539">Nucleus</keyword>
<dbReference type="CDD" id="cd07976">
    <property type="entry name" value="TFIIA_alpha_beta_like"/>
    <property type="match status" value="1"/>
</dbReference>
<gene>
    <name evidence="6" type="ORF">BCR35DRAFT_309975</name>
</gene>
<dbReference type="EMBL" id="MCGR01000089">
    <property type="protein sequence ID" value="ORY55734.1"/>
    <property type="molecule type" value="Genomic_DNA"/>
</dbReference>
<keyword evidence="7" id="KW-1185">Reference proteome</keyword>
<dbReference type="Proteomes" id="UP000193467">
    <property type="component" value="Unassembled WGS sequence"/>
</dbReference>
<evidence type="ECO:0000256" key="2">
    <source>
        <dbReference type="ARBA" id="ARBA00010059"/>
    </source>
</evidence>
<evidence type="ECO:0000256" key="4">
    <source>
        <dbReference type="ARBA" id="ARBA00023242"/>
    </source>
</evidence>
<dbReference type="InParanoid" id="A0A1Y2D985"/>
<accession>A0A1Y2D985</accession>
<keyword evidence="3" id="KW-0804">Transcription</keyword>
<dbReference type="GO" id="GO:0006367">
    <property type="term" value="P:transcription initiation at RNA polymerase II promoter"/>
    <property type="evidence" value="ECO:0007669"/>
    <property type="project" value="InterPro"/>
</dbReference>
<dbReference type="STRING" id="106004.A0A1Y2D985"/>
<evidence type="ECO:0000256" key="5">
    <source>
        <dbReference type="SAM" id="MobiDB-lite"/>
    </source>
</evidence>
<feature type="compositionally biased region" description="Acidic residues" evidence="5">
    <location>
        <begin position="128"/>
        <end position="152"/>
    </location>
</feature>
<reference evidence="6 7" key="1">
    <citation type="submission" date="2016-07" db="EMBL/GenBank/DDBJ databases">
        <title>Pervasive Adenine N6-methylation of Active Genes in Fungi.</title>
        <authorList>
            <consortium name="DOE Joint Genome Institute"/>
            <person name="Mondo S.J."/>
            <person name="Dannebaum R.O."/>
            <person name="Kuo R.C."/>
            <person name="Labutti K."/>
            <person name="Haridas S."/>
            <person name="Kuo A."/>
            <person name="Salamov A."/>
            <person name="Ahrendt S.R."/>
            <person name="Lipzen A."/>
            <person name="Sullivan W."/>
            <person name="Andreopoulos W.B."/>
            <person name="Clum A."/>
            <person name="Lindquist E."/>
            <person name="Daum C."/>
            <person name="Ramamoorthy G.K."/>
            <person name="Gryganskyi A."/>
            <person name="Culley D."/>
            <person name="Magnuson J.K."/>
            <person name="James T.Y."/>
            <person name="O'Malley M.A."/>
            <person name="Stajich J.E."/>
            <person name="Spatafora J.W."/>
            <person name="Visel A."/>
            <person name="Grigoriev I.V."/>
        </authorList>
    </citation>
    <scope>NUCLEOTIDE SEQUENCE [LARGE SCALE GENOMIC DNA]</scope>
    <source>
        <strain evidence="6 7">62-1032</strain>
    </source>
</reference>
<dbReference type="InterPro" id="IPR009088">
    <property type="entry name" value="TFIIA_b-brl"/>
</dbReference>
<evidence type="ECO:0000313" key="6">
    <source>
        <dbReference type="EMBL" id="ORY55734.1"/>
    </source>
</evidence>
<evidence type="ECO:0000256" key="1">
    <source>
        <dbReference type="ARBA" id="ARBA00004123"/>
    </source>
</evidence>
<protein>
    <submittedName>
        <fullName evidence="6">Transcription factor IIA, alpha/beta subunit-domain-containing protein</fullName>
    </submittedName>
</protein>
<dbReference type="InterPro" id="IPR004855">
    <property type="entry name" value="TFIIA_asu/bsu"/>
</dbReference>
<dbReference type="PANTHER" id="PTHR12694">
    <property type="entry name" value="TRANSCRIPTION INITIATION FACTOR IIA SUBUNIT 1"/>
    <property type="match status" value="1"/>
</dbReference>
<dbReference type="OrthoDB" id="6275927at2759"/>
<dbReference type="Gene3D" id="1.10.287.100">
    <property type="match status" value="1"/>
</dbReference>
<dbReference type="GO" id="GO:0005672">
    <property type="term" value="C:transcription factor TFIIA complex"/>
    <property type="evidence" value="ECO:0007669"/>
    <property type="project" value="InterPro"/>
</dbReference>
<feature type="compositionally biased region" description="Basic and acidic residues" evidence="5">
    <location>
        <begin position="108"/>
        <end position="120"/>
    </location>
</feature>
<dbReference type="SMART" id="SM01371">
    <property type="entry name" value="TFIIA"/>
    <property type="match status" value="1"/>
</dbReference>
<feature type="region of interest" description="Disordered" evidence="5">
    <location>
        <begin position="63"/>
        <end position="156"/>
    </location>
</feature>
<dbReference type="SUPFAM" id="SSF50784">
    <property type="entry name" value="Transcription factor IIA (TFIIA), beta-barrel domain"/>
    <property type="match status" value="1"/>
</dbReference>
<dbReference type="SUPFAM" id="SSF47396">
    <property type="entry name" value="Transcription factor IIA (TFIIA), alpha-helical domain"/>
    <property type="match status" value="1"/>
</dbReference>
<comment type="subcellular location">
    <subcellularLocation>
        <location evidence="1">Nucleus</location>
    </subcellularLocation>
</comment>
<proteinExistence type="inferred from homology"/>
<dbReference type="Pfam" id="PF03153">
    <property type="entry name" value="TFIIA"/>
    <property type="match status" value="2"/>
</dbReference>